<comment type="caution">
    <text evidence="6">The sequence shown here is derived from an EMBL/GenBank/DDBJ whole genome shotgun (WGS) entry which is preliminary data.</text>
</comment>
<dbReference type="PROSITE" id="PS50923">
    <property type="entry name" value="SUSHI"/>
    <property type="match status" value="1"/>
</dbReference>
<proteinExistence type="predicted"/>
<evidence type="ECO:0000313" key="6">
    <source>
        <dbReference type="EMBL" id="KAK7098816.1"/>
    </source>
</evidence>
<dbReference type="Gene3D" id="2.60.120.290">
    <property type="entry name" value="Spermadhesin, CUB domain"/>
    <property type="match status" value="1"/>
</dbReference>
<evidence type="ECO:0000256" key="3">
    <source>
        <dbReference type="PROSITE-ProRule" id="PRU00302"/>
    </source>
</evidence>
<dbReference type="CDD" id="cd00041">
    <property type="entry name" value="CUB"/>
    <property type="match status" value="1"/>
</dbReference>
<dbReference type="Proteomes" id="UP001374579">
    <property type="component" value="Unassembled WGS sequence"/>
</dbReference>
<reference evidence="6 7" key="1">
    <citation type="submission" date="2024-02" db="EMBL/GenBank/DDBJ databases">
        <title>Chromosome-scale genome assembly of the rough periwinkle Littorina saxatilis.</title>
        <authorList>
            <person name="De Jode A."/>
            <person name="Faria R."/>
            <person name="Formenti G."/>
            <person name="Sims Y."/>
            <person name="Smith T.P."/>
            <person name="Tracey A."/>
            <person name="Wood J.M.D."/>
            <person name="Zagrodzka Z.B."/>
            <person name="Johannesson K."/>
            <person name="Butlin R.K."/>
            <person name="Leder E.H."/>
        </authorList>
    </citation>
    <scope>NUCLEOTIDE SEQUENCE [LARGE SCALE GENOMIC DNA]</scope>
    <source>
        <strain evidence="6">Snail1</strain>
        <tissue evidence="6">Muscle</tissue>
    </source>
</reference>
<keyword evidence="2 3" id="KW-1015">Disulfide bond</keyword>
<gene>
    <name evidence="6" type="ORF">V1264_003045</name>
</gene>
<organism evidence="6 7">
    <name type="scientific">Littorina saxatilis</name>
    <dbReference type="NCBI Taxonomy" id="31220"/>
    <lineage>
        <taxon>Eukaryota</taxon>
        <taxon>Metazoa</taxon>
        <taxon>Spiralia</taxon>
        <taxon>Lophotrochozoa</taxon>
        <taxon>Mollusca</taxon>
        <taxon>Gastropoda</taxon>
        <taxon>Caenogastropoda</taxon>
        <taxon>Littorinimorpha</taxon>
        <taxon>Littorinoidea</taxon>
        <taxon>Littorinidae</taxon>
        <taxon>Littorina</taxon>
    </lineage>
</organism>
<dbReference type="Gene3D" id="2.10.70.10">
    <property type="entry name" value="Complement Module, domain 1"/>
    <property type="match status" value="1"/>
</dbReference>
<evidence type="ECO:0000259" key="4">
    <source>
        <dbReference type="PROSITE" id="PS01180"/>
    </source>
</evidence>
<evidence type="ECO:0008006" key="8">
    <source>
        <dbReference type="Google" id="ProtNLM"/>
    </source>
</evidence>
<keyword evidence="7" id="KW-1185">Reference proteome</keyword>
<dbReference type="InterPro" id="IPR035914">
    <property type="entry name" value="Sperma_CUB_dom_sf"/>
</dbReference>
<comment type="caution">
    <text evidence="3">Lacks conserved residue(s) required for the propagation of feature annotation.</text>
</comment>
<dbReference type="InterPro" id="IPR000436">
    <property type="entry name" value="Sushi_SCR_CCP_dom"/>
</dbReference>
<sequence length="173" mass="18807">MDCPTPPEIPFAAPLNASHESGTTVRYACTPPESMVLVDGPPDVTCGQHGSWTTPTFTCFDCSNTSNITLTGNSGVLTSPGYPGNHADFLDCFYVISLDQPGPQAVTATVEYNVEVVADCIFDYFIINDDGEKYCGTGNFTKVFLVAGNQWSVHFYADYADNNARAFRIEYNV</sequence>
<dbReference type="Pfam" id="PF00084">
    <property type="entry name" value="Sushi"/>
    <property type="match status" value="1"/>
</dbReference>
<dbReference type="SMART" id="SM00042">
    <property type="entry name" value="CUB"/>
    <property type="match status" value="1"/>
</dbReference>
<evidence type="ECO:0000259" key="5">
    <source>
        <dbReference type="PROSITE" id="PS50923"/>
    </source>
</evidence>
<dbReference type="InterPro" id="IPR000859">
    <property type="entry name" value="CUB_dom"/>
</dbReference>
<feature type="domain" description="Sushi" evidence="5">
    <location>
        <begin position="1"/>
        <end position="61"/>
    </location>
</feature>
<dbReference type="SUPFAM" id="SSF57535">
    <property type="entry name" value="Complement control module/SCR domain"/>
    <property type="match status" value="1"/>
</dbReference>
<dbReference type="CDD" id="cd00033">
    <property type="entry name" value="CCP"/>
    <property type="match status" value="1"/>
</dbReference>
<feature type="domain" description="CUB" evidence="4">
    <location>
        <begin position="62"/>
        <end position="173"/>
    </location>
</feature>
<dbReference type="PANTHER" id="PTHR24251">
    <property type="entry name" value="OVOCHYMASE-RELATED"/>
    <property type="match status" value="1"/>
</dbReference>
<evidence type="ECO:0000313" key="7">
    <source>
        <dbReference type="Proteomes" id="UP001374579"/>
    </source>
</evidence>
<dbReference type="SUPFAM" id="SSF49854">
    <property type="entry name" value="Spermadhesin, CUB domain"/>
    <property type="match status" value="1"/>
</dbReference>
<keyword evidence="3" id="KW-0768">Sushi</keyword>
<dbReference type="Pfam" id="PF00431">
    <property type="entry name" value="CUB"/>
    <property type="match status" value="1"/>
</dbReference>
<protein>
    <recommendedName>
        <fullName evidence="8">CUB domain-containing protein</fullName>
    </recommendedName>
</protein>
<feature type="disulfide bond" evidence="3">
    <location>
        <begin position="3"/>
        <end position="46"/>
    </location>
</feature>
<dbReference type="SMART" id="SM00032">
    <property type="entry name" value="CCP"/>
    <property type="match status" value="1"/>
</dbReference>
<keyword evidence="1" id="KW-0677">Repeat</keyword>
<evidence type="ECO:0000256" key="2">
    <source>
        <dbReference type="ARBA" id="ARBA00023157"/>
    </source>
</evidence>
<name>A0AAN9B3W9_9CAEN</name>
<dbReference type="PROSITE" id="PS01180">
    <property type="entry name" value="CUB"/>
    <property type="match status" value="1"/>
</dbReference>
<dbReference type="EMBL" id="JBAMIC010000012">
    <property type="protein sequence ID" value="KAK7098816.1"/>
    <property type="molecule type" value="Genomic_DNA"/>
</dbReference>
<dbReference type="InterPro" id="IPR035976">
    <property type="entry name" value="Sushi/SCR/CCP_sf"/>
</dbReference>
<dbReference type="AlphaFoldDB" id="A0AAN9B3W9"/>
<accession>A0AAN9B3W9</accession>
<evidence type="ECO:0000256" key="1">
    <source>
        <dbReference type="ARBA" id="ARBA00022737"/>
    </source>
</evidence>